<dbReference type="SUPFAM" id="SSF52091">
    <property type="entry name" value="SpoIIaa-like"/>
    <property type="match status" value="1"/>
</dbReference>
<proteinExistence type="inferred from homology"/>
<dbReference type="OrthoDB" id="9793697at2"/>
<dbReference type="PANTHER" id="PTHR33495:SF9">
    <property type="entry name" value="ANTI-SIGMA-B FACTOR ANTAGONIST"/>
    <property type="match status" value="1"/>
</dbReference>
<evidence type="ECO:0000256" key="3">
    <source>
        <dbReference type="ARBA" id="ARBA00024670"/>
    </source>
</evidence>
<dbReference type="CDD" id="cd07043">
    <property type="entry name" value="STAS_anti-anti-sigma_factors"/>
    <property type="match status" value="1"/>
</dbReference>
<dbReference type="Gene3D" id="3.30.750.24">
    <property type="entry name" value="STAS domain"/>
    <property type="match status" value="1"/>
</dbReference>
<dbReference type="AlphaFoldDB" id="A0A1E5LG74"/>
<feature type="domain" description="STAS" evidence="5">
    <location>
        <begin position="3"/>
        <end position="110"/>
    </location>
</feature>
<keyword evidence="7" id="KW-1185">Reference proteome</keyword>
<dbReference type="RefSeq" id="WP_069716880.1">
    <property type="nucleotide sequence ID" value="NZ_MJEH01000017.1"/>
</dbReference>
<dbReference type="PROSITE" id="PS50801">
    <property type="entry name" value="STAS"/>
    <property type="match status" value="1"/>
</dbReference>
<dbReference type="InterPro" id="IPR002645">
    <property type="entry name" value="STAS_dom"/>
</dbReference>
<evidence type="ECO:0000313" key="6">
    <source>
        <dbReference type="EMBL" id="OEH93072.1"/>
    </source>
</evidence>
<evidence type="ECO:0000313" key="7">
    <source>
        <dbReference type="Proteomes" id="UP000095209"/>
    </source>
</evidence>
<dbReference type="NCBIfam" id="TIGR00377">
    <property type="entry name" value="ant_ant_sig"/>
    <property type="match status" value="1"/>
</dbReference>
<sequence>MNLKVEVTENGLLKEVKIYGEVDAFTAPKLRESLIPLTEESGASISVDLSNVNYMDSTGLGVFIGSLKSSHHHGSSLKLYGMTARVERLFEITGLMDIMNIESSARGGTK</sequence>
<evidence type="ECO:0000256" key="2">
    <source>
        <dbReference type="ARBA" id="ARBA00022553"/>
    </source>
</evidence>
<dbReference type="Pfam" id="PF01740">
    <property type="entry name" value="STAS"/>
    <property type="match status" value="1"/>
</dbReference>
<comment type="caution">
    <text evidence="6">The sequence shown here is derived from an EMBL/GenBank/DDBJ whole genome shotgun (WGS) entry which is preliminary data.</text>
</comment>
<accession>A0A1E5LG74</accession>
<dbReference type="GO" id="GO:0043856">
    <property type="term" value="F:anti-sigma factor antagonist activity"/>
    <property type="evidence" value="ECO:0007669"/>
    <property type="project" value="InterPro"/>
</dbReference>
<evidence type="ECO:0000259" key="5">
    <source>
        <dbReference type="PROSITE" id="PS50801"/>
    </source>
</evidence>
<gene>
    <name evidence="6" type="ORF">BFG57_13540</name>
</gene>
<organism evidence="6 7">
    <name type="scientific">Bacillus solimangrovi</name>
    <dbReference type="NCBI Taxonomy" id="1305675"/>
    <lineage>
        <taxon>Bacteria</taxon>
        <taxon>Bacillati</taxon>
        <taxon>Bacillota</taxon>
        <taxon>Bacilli</taxon>
        <taxon>Bacillales</taxon>
        <taxon>Bacillaceae</taxon>
        <taxon>Bacillus</taxon>
    </lineage>
</organism>
<dbReference type="EMBL" id="MJEH01000017">
    <property type="protein sequence ID" value="OEH93072.1"/>
    <property type="molecule type" value="Genomic_DNA"/>
</dbReference>
<dbReference type="Proteomes" id="UP000095209">
    <property type="component" value="Unassembled WGS sequence"/>
</dbReference>
<protein>
    <recommendedName>
        <fullName evidence="4">Anti-sigma factor antagonist</fullName>
    </recommendedName>
</protein>
<comment type="similarity">
    <text evidence="1 4">Belongs to the anti-sigma-factor antagonist family.</text>
</comment>
<keyword evidence="2" id="KW-0597">Phosphoprotein</keyword>
<evidence type="ECO:0000256" key="1">
    <source>
        <dbReference type="ARBA" id="ARBA00009013"/>
    </source>
</evidence>
<name>A0A1E5LG74_9BACI</name>
<reference evidence="6 7" key="1">
    <citation type="submission" date="2016-08" db="EMBL/GenBank/DDBJ databases">
        <title>Genome of Bacillus solimangrovi GH2-4.</title>
        <authorList>
            <person name="Lim S."/>
            <person name="Kim B.-C."/>
        </authorList>
    </citation>
    <scope>NUCLEOTIDE SEQUENCE [LARGE SCALE GENOMIC DNA]</scope>
    <source>
        <strain evidence="6 7">GH2-4</strain>
    </source>
</reference>
<dbReference type="STRING" id="1305675.BFG57_13540"/>
<evidence type="ECO:0000256" key="4">
    <source>
        <dbReference type="RuleBase" id="RU003749"/>
    </source>
</evidence>
<dbReference type="InterPro" id="IPR003658">
    <property type="entry name" value="Anti-sigma_ant"/>
</dbReference>
<dbReference type="InterPro" id="IPR036513">
    <property type="entry name" value="STAS_dom_sf"/>
</dbReference>
<comment type="function">
    <text evidence="3">Positive regulator of sigma-B activity. Non-phosphorylated RsbV binds to RsbW, preventing its association with sigma-B. When phosphorylated, releases RsbW, which is then free to complex with and inactivate sigma-B.</text>
</comment>
<dbReference type="PANTHER" id="PTHR33495">
    <property type="entry name" value="ANTI-SIGMA FACTOR ANTAGONIST TM_1081-RELATED-RELATED"/>
    <property type="match status" value="1"/>
</dbReference>